<name>A0AAD9WF55_9HELO</name>
<sequence>MKPWFKPWFKKARKLGTNMIQIPANFLANKEKSVDTDVVLNDQRKVAAMELKGSTAIKSAQENLCSSTYVDTWGWNIVKRFERDNCGVCLNIFDTSIWKGEWQPRISL</sequence>
<accession>A0AAD9WF55</accession>
<dbReference type="Gene3D" id="3.20.20.150">
    <property type="entry name" value="Divalent-metal-dependent TIM barrel enzymes"/>
    <property type="match status" value="1"/>
</dbReference>
<dbReference type="InterPro" id="IPR036237">
    <property type="entry name" value="Xyl_isomerase-like_sf"/>
</dbReference>
<gene>
    <name evidence="1" type="ORF">QTJ16_002579</name>
</gene>
<dbReference type="EMBL" id="JAUBYV010000003">
    <property type="protein sequence ID" value="KAK2627933.1"/>
    <property type="molecule type" value="Genomic_DNA"/>
</dbReference>
<dbReference type="SUPFAM" id="SSF51658">
    <property type="entry name" value="Xylose isomerase-like"/>
    <property type="match status" value="1"/>
</dbReference>
<keyword evidence="2" id="KW-1185">Reference proteome</keyword>
<comment type="caution">
    <text evidence="1">The sequence shown here is derived from an EMBL/GenBank/DDBJ whole genome shotgun (WGS) entry which is preliminary data.</text>
</comment>
<evidence type="ECO:0000313" key="1">
    <source>
        <dbReference type="EMBL" id="KAK2627933.1"/>
    </source>
</evidence>
<organism evidence="1 2">
    <name type="scientific">Diplocarpon rosae</name>
    <dbReference type="NCBI Taxonomy" id="946125"/>
    <lineage>
        <taxon>Eukaryota</taxon>
        <taxon>Fungi</taxon>
        <taxon>Dikarya</taxon>
        <taxon>Ascomycota</taxon>
        <taxon>Pezizomycotina</taxon>
        <taxon>Leotiomycetes</taxon>
        <taxon>Helotiales</taxon>
        <taxon>Drepanopezizaceae</taxon>
        <taxon>Diplocarpon</taxon>
    </lineage>
</organism>
<evidence type="ECO:0000313" key="2">
    <source>
        <dbReference type="Proteomes" id="UP001285354"/>
    </source>
</evidence>
<reference evidence="1" key="1">
    <citation type="submission" date="2023-06" db="EMBL/GenBank/DDBJ databases">
        <title>Draft genome of Marssonina rosae.</title>
        <authorList>
            <person name="Cheng Q."/>
        </authorList>
    </citation>
    <scope>NUCLEOTIDE SEQUENCE</scope>
    <source>
        <strain evidence="1">R4</strain>
    </source>
</reference>
<proteinExistence type="predicted"/>
<dbReference type="AlphaFoldDB" id="A0AAD9WF55"/>
<dbReference type="Proteomes" id="UP001285354">
    <property type="component" value="Unassembled WGS sequence"/>
</dbReference>
<protein>
    <submittedName>
        <fullName evidence="1">Uncharacterized protein</fullName>
    </submittedName>
</protein>